<dbReference type="Proteomes" id="UP000031982">
    <property type="component" value="Unassembled WGS sequence"/>
</dbReference>
<gene>
    <name evidence="1" type="ORF">SD77_3535</name>
</gene>
<sequence>MNTARSNNLATLHAARDQFHADRREEAYAQLKVDYAKQQAFVDSQAERIIQLQNEIRILRENQRPCIRQHGKTMLEGYFTYLGREYTVGPYKTEAEVLEAVEQAKKAIAE</sequence>
<comment type="caution">
    <text evidence="1">The sequence shown here is derived from an EMBL/GenBank/DDBJ whole genome shotgun (WGS) entry which is preliminary data.</text>
</comment>
<evidence type="ECO:0000313" key="1">
    <source>
        <dbReference type="EMBL" id="KIL72132.1"/>
    </source>
</evidence>
<keyword evidence="2" id="KW-1185">Reference proteome</keyword>
<name>A0ABR5ANL4_BACBA</name>
<reference evidence="1 2" key="1">
    <citation type="submission" date="2015-01" db="EMBL/GenBank/DDBJ databases">
        <title>Genome Assembly of Bacillus badius MTCC 1458.</title>
        <authorList>
            <person name="Verma A."/>
            <person name="Khatri I."/>
            <person name="Mual P."/>
            <person name="Subramanian S."/>
            <person name="Krishnamurthi S."/>
        </authorList>
    </citation>
    <scope>NUCLEOTIDE SEQUENCE [LARGE SCALE GENOMIC DNA]</scope>
    <source>
        <strain evidence="1 2">MTCC 1458</strain>
    </source>
</reference>
<proteinExistence type="predicted"/>
<dbReference type="EMBL" id="JXLP01000037">
    <property type="protein sequence ID" value="KIL72132.1"/>
    <property type="molecule type" value="Genomic_DNA"/>
</dbReference>
<accession>A0ABR5ANL4</accession>
<protein>
    <submittedName>
        <fullName evidence="1">Uncharacterized protein</fullName>
    </submittedName>
</protein>
<organism evidence="1 2">
    <name type="scientific">Bacillus badius</name>
    <dbReference type="NCBI Taxonomy" id="1455"/>
    <lineage>
        <taxon>Bacteria</taxon>
        <taxon>Bacillati</taxon>
        <taxon>Bacillota</taxon>
        <taxon>Bacilli</taxon>
        <taxon>Bacillales</taxon>
        <taxon>Bacillaceae</taxon>
        <taxon>Pseudobacillus</taxon>
    </lineage>
</organism>
<evidence type="ECO:0000313" key="2">
    <source>
        <dbReference type="Proteomes" id="UP000031982"/>
    </source>
</evidence>